<dbReference type="HOGENOM" id="CLU_2004645_0_0_1"/>
<dbReference type="EMBL" id="KN825365">
    <property type="protein sequence ID" value="KIK91649.1"/>
    <property type="molecule type" value="Genomic_DNA"/>
</dbReference>
<sequence length="124" mass="13937">MLWQLKKDFNYADMLASYQALAPPKTHGLPDTQPLHPQTLHDLLKLYAATPMLPTVKDQVELCVMALVSNDMDKTLAIMSLPASTAHDEQTVHAELSCFQSEIQKTFVHSYSSYISQRPHALNI</sequence>
<organism evidence="1 2">
    <name type="scientific">Paxillus rubicundulus Ve08.2h10</name>
    <dbReference type="NCBI Taxonomy" id="930991"/>
    <lineage>
        <taxon>Eukaryota</taxon>
        <taxon>Fungi</taxon>
        <taxon>Dikarya</taxon>
        <taxon>Basidiomycota</taxon>
        <taxon>Agaricomycotina</taxon>
        <taxon>Agaricomycetes</taxon>
        <taxon>Agaricomycetidae</taxon>
        <taxon>Boletales</taxon>
        <taxon>Paxilineae</taxon>
        <taxon>Paxillaceae</taxon>
        <taxon>Paxillus</taxon>
    </lineage>
</organism>
<reference evidence="2" key="2">
    <citation type="submission" date="2015-01" db="EMBL/GenBank/DDBJ databases">
        <title>Evolutionary Origins and Diversification of the Mycorrhizal Mutualists.</title>
        <authorList>
            <consortium name="DOE Joint Genome Institute"/>
            <consortium name="Mycorrhizal Genomics Consortium"/>
            <person name="Kohler A."/>
            <person name="Kuo A."/>
            <person name="Nagy L.G."/>
            <person name="Floudas D."/>
            <person name="Copeland A."/>
            <person name="Barry K.W."/>
            <person name="Cichocki N."/>
            <person name="Veneault-Fourrey C."/>
            <person name="LaButti K."/>
            <person name="Lindquist E.A."/>
            <person name="Lipzen A."/>
            <person name="Lundell T."/>
            <person name="Morin E."/>
            <person name="Murat C."/>
            <person name="Riley R."/>
            <person name="Ohm R."/>
            <person name="Sun H."/>
            <person name="Tunlid A."/>
            <person name="Henrissat B."/>
            <person name="Grigoriev I.V."/>
            <person name="Hibbett D.S."/>
            <person name="Martin F."/>
        </authorList>
    </citation>
    <scope>NUCLEOTIDE SEQUENCE [LARGE SCALE GENOMIC DNA]</scope>
    <source>
        <strain evidence="2">Ve08.2h10</strain>
    </source>
</reference>
<dbReference type="InParanoid" id="A0A0D0DYF2"/>
<evidence type="ECO:0000313" key="1">
    <source>
        <dbReference type="EMBL" id="KIK91649.1"/>
    </source>
</evidence>
<name>A0A0D0DYF2_9AGAM</name>
<evidence type="ECO:0000313" key="2">
    <source>
        <dbReference type="Proteomes" id="UP000054538"/>
    </source>
</evidence>
<dbReference type="Proteomes" id="UP000054538">
    <property type="component" value="Unassembled WGS sequence"/>
</dbReference>
<dbReference type="OrthoDB" id="10388836at2759"/>
<dbReference type="AlphaFoldDB" id="A0A0D0DYF2"/>
<accession>A0A0D0DYF2</accession>
<reference evidence="1 2" key="1">
    <citation type="submission" date="2014-04" db="EMBL/GenBank/DDBJ databases">
        <authorList>
            <consortium name="DOE Joint Genome Institute"/>
            <person name="Kuo A."/>
            <person name="Kohler A."/>
            <person name="Jargeat P."/>
            <person name="Nagy L.G."/>
            <person name="Floudas D."/>
            <person name="Copeland A."/>
            <person name="Barry K.W."/>
            <person name="Cichocki N."/>
            <person name="Veneault-Fourrey C."/>
            <person name="LaButti K."/>
            <person name="Lindquist E.A."/>
            <person name="Lipzen A."/>
            <person name="Lundell T."/>
            <person name="Morin E."/>
            <person name="Murat C."/>
            <person name="Sun H."/>
            <person name="Tunlid A."/>
            <person name="Henrissat B."/>
            <person name="Grigoriev I.V."/>
            <person name="Hibbett D.S."/>
            <person name="Martin F."/>
            <person name="Nordberg H.P."/>
            <person name="Cantor M.N."/>
            <person name="Hua S.X."/>
        </authorList>
    </citation>
    <scope>NUCLEOTIDE SEQUENCE [LARGE SCALE GENOMIC DNA]</scope>
    <source>
        <strain evidence="1 2">Ve08.2h10</strain>
    </source>
</reference>
<gene>
    <name evidence="1" type="ORF">PAXRUDRAFT_149061</name>
</gene>
<protein>
    <submittedName>
        <fullName evidence="1">Unplaced genomic scaffold scaffold_543, whole genome shotgun sequence</fullName>
    </submittedName>
</protein>
<proteinExistence type="predicted"/>
<keyword evidence="2" id="KW-1185">Reference proteome</keyword>